<proteinExistence type="predicted"/>
<reference evidence="1" key="1">
    <citation type="journal article" date="2019" name="bioRxiv">
        <title>The Genome of the Zebra Mussel, Dreissena polymorpha: A Resource for Invasive Species Research.</title>
        <authorList>
            <person name="McCartney M.A."/>
            <person name="Auch B."/>
            <person name="Kono T."/>
            <person name="Mallez S."/>
            <person name="Zhang Y."/>
            <person name="Obille A."/>
            <person name="Becker A."/>
            <person name="Abrahante J.E."/>
            <person name="Garbe J."/>
            <person name="Badalamenti J.P."/>
            <person name="Herman A."/>
            <person name="Mangelson H."/>
            <person name="Liachko I."/>
            <person name="Sullivan S."/>
            <person name="Sone E.D."/>
            <person name="Koren S."/>
            <person name="Silverstein K.A.T."/>
            <person name="Beckman K.B."/>
            <person name="Gohl D.M."/>
        </authorList>
    </citation>
    <scope>NUCLEOTIDE SEQUENCE</scope>
    <source>
        <strain evidence="1">Duluth1</strain>
        <tissue evidence="1">Whole animal</tissue>
    </source>
</reference>
<dbReference type="EMBL" id="JAIWYP010000003">
    <property type="protein sequence ID" value="KAH3855687.1"/>
    <property type="molecule type" value="Genomic_DNA"/>
</dbReference>
<dbReference type="AlphaFoldDB" id="A0A9D4LEC7"/>
<comment type="caution">
    <text evidence="1">The sequence shown here is derived from an EMBL/GenBank/DDBJ whole genome shotgun (WGS) entry which is preliminary data.</text>
</comment>
<organism evidence="1 2">
    <name type="scientific">Dreissena polymorpha</name>
    <name type="common">Zebra mussel</name>
    <name type="synonym">Mytilus polymorpha</name>
    <dbReference type="NCBI Taxonomy" id="45954"/>
    <lineage>
        <taxon>Eukaryota</taxon>
        <taxon>Metazoa</taxon>
        <taxon>Spiralia</taxon>
        <taxon>Lophotrochozoa</taxon>
        <taxon>Mollusca</taxon>
        <taxon>Bivalvia</taxon>
        <taxon>Autobranchia</taxon>
        <taxon>Heteroconchia</taxon>
        <taxon>Euheterodonta</taxon>
        <taxon>Imparidentia</taxon>
        <taxon>Neoheterodontei</taxon>
        <taxon>Myida</taxon>
        <taxon>Dreissenoidea</taxon>
        <taxon>Dreissenidae</taxon>
        <taxon>Dreissena</taxon>
    </lineage>
</organism>
<dbReference type="Proteomes" id="UP000828390">
    <property type="component" value="Unassembled WGS sequence"/>
</dbReference>
<keyword evidence="2" id="KW-1185">Reference proteome</keyword>
<evidence type="ECO:0000313" key="1">
    <source>
        <dbReference type="EMBL" id="KAH3855687.1"/>
    </source>
</evidence>
<sequence>MDYQLASQTLSGFCMIPDGPDRGVCDISSALANCTDKQTWLAAGDNQCRYMFFYDLKPFLM</sequence>
<gene>
    <name evidence="1" type="ORF">DPMN_098257</name>
</gene>
<protein>
    <submittedName>
        <fullName evidence="1">Uncharacterized protein</fullName>
    </submittedName>
</protein>
<accession>A0A9D4LEC7</accession>
<evidence type="ECO:0000313" key="2">
    <source>
        <dbReference type="Proteomes" id="UP000828390"/>
    </source>
</evidence>
<reference evidence="1" key="2">
    <citation type="submission" date="2020-11" db="EMBL/GenBank/DDBJ databases">
        <authorList>
            <person name="McCartney M.A."/>
            <person name="Auch B."/>
            <person name="Kono T."/>
            <person name="Mallez S."/>
            <person name="Becker A."/>
            <person name="Gohl D.M."/>
            <person name="Silverstein K.A.T."/>
            <person name="Koren S."/>
            <person name="Bechman K.B."/>
            <person name="Herman A."/>
            <person name="Abrahante J.E."/>
            <person name="Garbe J."/>
        </authorList>
    </citation>
    <scope>NUCLEOTIDE SEQUENCE</scope>
    <source>
        <strain evidence="1">Duluth1</strain>
        <tissue evidence="1">Whole animal</tissue>
    </source>
</reference>
<name>A0A9D4LEC7_DREPO</name>